<keyword evidence="6" id="KW-0539">Nucleus</keyword>
<dbReference type="OMA" id="HHLYGFS"/>
<dbReference type="PANTHER" id="PTHR31944:SF129">
    <property type="entry name" value="ASPYRIDONES CLUSTER REGULATOR APDR-RELATED"/>
    <property type="match status" value="1"/>
</dbReference>
<keyword evidence="2" id="KW-0862">Zinc</keyword>
<keyword evidence="4" id="KW-0238">DNA-binding</keyword>
<dbReference type="GO" id="GO:0000978">
    <property type="term" value="F:RNA polymerase II cis-regulatory region sequence-specific DNA binding"/>
    <property type="evidence" value="ECO:0007669"/>
    <property type="project" value="TreeGrafter"/>
</dbReference>
<evidence type="ECO:0000313" key="7">
    <source>
        <dbReference type="EMBL" id="ERF72096.1"/>
    </source>
</evidence>
<evidence type="ECO:0000256" key="1">
    <source>
        <dbReference type="ARBA" id="ARBA00022723"/>
    </source>
</evidence>
<dbReference type="RefSeq" id="XP_007802165.1">
    <property type="nucleotide sequence ID" value="XM_007803974.1"/>
</dbReference>
<dbReference type="GeneID" id="19237936"/>
<name>U1GJT9_ENDPU</name>
<evidence type="ECO:0000256" key="6">
    <source>
        <dbReference type="ARBA" id="ARBA00023242"/>
    </source>
</evidence>
<evidence type="ECO:0000256" key="3">
    <source>
        <dbReference type="ARBA" id="ARBA00023015"/>
    </source>
</evidence>
<evidence type="ECO:0000256" key="4">
    <source>
        <dbReference type="ARBA" id="ARBA00023125"/>
    </source>
</evidence>
<accession>U1GJT9</accession>
<evidence type="ECO:0000256" key="2">
    <source>
        <dbReference type="ARBA" id="ARBA00022833"/>
    </source>
</evidence>
<dbReference type="EMBL" id="KE721112">
    <property type="protein sequence ID" value="ERF72096.1"/>
    <property type="molecule type" value="Genomic_DNA"/>
</dbReference>
<keyword evidence="8" id="KW-1185">Reference proteome</keyword>
<evidence type="ECO:0008006" key="9">
    <source>
        <dbReference type="Google" id="ProtNLM"/>
    </source>
</evidence>
<gene>
    <name evidence="7" type="ORF">EPUS_02887</name>
</gene>
<dbReference type="GO" id="GO:0046872">
    <property type="term" value="F:metal ion binding"/>
    <property type="evidence" value="ECO:0007669"/>
    <property type="project" value="UniProtKB-KW"/>
</dbReference>
<dbReference type="eggNOG" id="ENOG502T2W2">
    <property type="taxonomic scope" value="Eukaryota"/>
</dbReference>
<evidence type="ECO:0000256" key="5">
    <source>
        <dbReference type="ARBA" id="ARBA00023163"/>
    </source>
</evidence>
<dbReference type="Proteomes" id="UP000019373">
    <property type="component" value="Unassembled WGS sequence"/>
</dbReference>
<proteinExistence type="predicted"/>
<dbReference type="AlphaFoldDB" id="U1GJT9"/>
<dbReference type="PANTHER" id="PTHR31944">
    <property type="entry name" value="HEME-RESPONSIVE ZINC FINGER TRANSCRIPTION FACTOR HAP1"/>
    <property type="match status" value="1"/>
</dbReference>
<dbReference type="GO" id="GO:0001228">
    <property type="term" value="F:DNA-binding transcription activator activity, RNA polymerase II-specific"/>
    <property type="evidence" value="ECO:0007669"/>
    <property type="project" value="TreeGrafter"/>
</dbReference>
<keyword evidence="5" id="KW-0804">Transcription</keyword>
<sequence length="318" mass="35268">MLSGTSSVRLKIAHHLYGFSADGSYEKTLQLSRELGEKCRSNAKILHSLLSHSSTSQSNAITGFHIRLLDVLTLGSLMALHSPFALRARGNPAFYFSQKVCFKAAWTLASRSMAPWQQSCIAPAQDIYYRLRLHASGLFERVHSQATEESFLSNELFNRQAVFDTIQHNIDLCAGRIEEGSTDIASHLIFSCALAHVRALESMEKPEVWVAEAARRSLSTCLEILQRAAAVVAPDAPGLEAVIGNVERNVQQNFGVLDEQGWYNFDALDLQIDQLPQVTSFETINGPRLSLNLKLHNNSMSFEMPNIRVASEFAVDTS</sequence>
<dbReference type="InterPro" id="IPR051430">
    <property type="entry name" value="Fungal_TF_Env_Response"/>
</dbReference>
<dbReference type="GO" id="GO:0005634">
    <property type="term" value="C:nucleus"/>
    <property type="evidence" value="ECO:0007669"/>
    <property type="project" value="TreeGrafter"/>
</dbReference>
<organism evidence="7 8">
    <name type="scientific">Endocarpon pusillum (strain Z07020 / HMAS-L-300199)</name>
    <name type="common">Lichen-forming fungus</name>
    <dbReference type="NCBI Taxonomy" id="1263415"/>
    <lineage>
        <taxon>Eukaryota</taxon>
        <taxon>Fungi</taxon>
        <taxon>Dikarya</taxon>
        <taxon>Ascomycota</taxon>
        <taxon>Pezizomycotina</taxon>
        <taxon>Eurotiomycetes</taxon>
        <taxon>Chaetothyriomycetidae</taxon>
        <taxon>Verrucariales</taxon>
        <taxon>Verrucariaceae</taxon>
        <taxon>Endocarpon</taxon>
    </lineage>
</organism>
<keyword evidence="1" id="KW-0479">Metal-binding</keyword>
<dbReference type="OrthoDB" id="4337792at2759"/>
<dbReference type="HOGENOM" id="CLU_068097_0_0_1"/>
<reference evidence="8" key="1">
    <citation type="journal article" date="2014" name="BMC Genomics">
        <title>Genome characteristics reveal the impact of lichenization on lichen-forming fungus Endocarpon pusillum Hedwig (Verrucariales, Ascomycota).</title>
        <authorList>
            <person name="Wang Y.-Y."/>
            <person name="Liu B."/>
            <person name="Zhang X.-Y."/>
            <person name="Zhou Q.-M."/>
            <person name="Zhang T."/>
            <person name="Li H."/>
            <person name="Yu Y.-F."/>
            <person name="Zhang X.-L."/>
            <person name="Hao X.-Y."/>
            <person name="Wang M."/>
            <person name="Wang L."/>
            <person name="Wei J.-C."/>
        </authorList>
    </citation>
    <scope>NUCLEOTIDE SEQUENCE [LARGE SCALE GENOMIC DNA]</scope>
    <source>
        <strain evidence="8">Z07020 / HMAS-L-300199</strain>
    </source>
</reference>
<evidence type="ECO:0000313" key="8">
    <source>
        <dbReference type="Proteomes" id="UP000019373"/>
    </source>
</evidence>
<keyword evidence="3" id="KW-0805">Transcription regulation</keyword>
<protein>
    <recommendedName>
        <fullName evidence="9">Transcription factor domain-containing protein</fullName>
    </recommendedName>
</protein>